<dbReference type="GO" id="GO:0016887">
    <property type="term" value="F:ATP hydrolysis activity"/>
    <property type="evidence" value="ECO:0007669"/>
    <property type="project" value="TreeGrafter"/>
</dbReference>
<dbReference type="PANTHER" id="PTHR43384:SF6">
    <property type="entry name" value="SEPTUM SITE-DETERMINING PROTEIN MIND HOMOLOG, CHLOROPLASTIC"/>
    <property type="match status" value="1"/>
</dbReference>
<dbReference type="GO" id="GO:0009898">
    <property type="term" value="C:cytoplasmic side of plasma membrane"/>
    <property type="evidence" value="ECO:0007669"/>
    <property type="project" value="TreeGrafter"/>
</dbReference>
<dbReference type="GO" id="GO:0005524">
    <property type="term" value="F:ATP binding"/>
    <property type="evidence" value="ECO:0007669"/>
    <property type="project" value="UniProtKB-KW"/>
</dbReference>
<protein>
    <recommendedName>
        <fullName evidence="3">AAA domain-containing protein</fullName>
    </recommendedName>
</protein>
<dbReference type="InterPro" id="IPR025669">
    <property type="entry name" value="AAA_dom"/>
</dbReference>
<dbReference type="InterPro" id="IPR027417">
    <property type="entry name" value="P-loop_NTPase"/>
</dbReference>
<dbReference type="RefSeq" id="WP_104031191.1">
    <property type="nucleotide sequence ID" value="NZ_PRKQ01000005.1"/>
</dbReference>
<dbReference type="GO" id="GO:0005829">
    <property type="term" value="C:cytosol"/>
    <property type="evidence" value="ECO:0007669"/>
    <property type="project" value="TreeGrafter"/>
</dbReference>
<comment type="caution">
    <text evidence="4">The sequence shown here is derived from an EMBL/GenBank/DDBJ whole genome shotgun (WGS) entry which is preliminary data.</text>
</comment>
<dbReference type="Gene3D" id="3.40.50.300">
    <property type="entry name" value="P-loop containing nucleotide triphosphate hydrolases"/>
    <property type="match status" value="1"/>
</dbReference>
<feature type="domain" description="AAA" evidence="3">
    <location>
        <begin position="223"/>
        <end position="370"/>
    </location>
</feature>
<reference evidence="4 5" key="1">
    <citation type="submission" date="2018-02" db="EMBL/GenBank/DDBJ databases">
        <title>Comparative analysis of genomes of three Brevibacillus laterosporus strains producers of potent antimicrobials isolated from silage.</title>
        <authorList>
            <person name="Kojic M."/>
            <person name="Miljkovic M."/>
            <person name="Studholme D."/>
            <person name="Filipic B."/>
        </authorList>
    </citation>
    <scope>NUCLEOTIDE SEQUENCE [LARGE SCALE GENOMIC DNA]</scope>
    <source>
        <strain evidence="4 5">BGSP11</strain>
    </source>
</reference>
<evidence type="ECO:0000313" key="4">
    <source>
        <dbReference type="EMBL" id="PPB08892.1"/>
    </source>
</evidence>
<dbReference type="InterPro" id="IPR050625">
    <property type="entry name" value="ParA/MinD_ATPase"/>
</dbReference>
<dbReference type="Proteomes" id="UP000239759">
    <property type="component" value="Unassembled WGS sequence"/>
</dbReference>
<evidence type="ECO:0000256" key="1">
    <source>
        <dbReference type="ARBA" id="ARBA00022741"/>
    </source>
</evidence>
<dbReference type="AlphaFoldDB" id="A0AAP8QEW9"/>
<dbReference type="EMBL" id="PRKQ01000005">
    <property type="protein sequence ID" value="PPB08892.1"/>
    <property type="molecule type" value="Genomic_DNA"/>
</dbReference>
<dbReference type="PANTHER" id="PTHR43384">
    <property type="entry name" value="SEPTUM SITE-DETERMINING PROTEIN MIND HOMOLOG, CHLOROPLASTIC-RELATED"/>
    <property type="match status" value="1"/>
</dbReference>
<sequence>MQKVTLATGSLSFDELLAEKFRNHFLVSEAPIDLRKHIRKKIDIQQPEILILHDKLISDYTDYKAKDDEWISIIEDLRINNPNLRVVFFGVRKINDPFLIRMINLGVYDIFIESRVNTEALIRQLDGPASYANVNYIKNNLKEKPEYGLGPIKEKSESNKCGTLNHREEIEEHEEIEDENDLEDDKDISEQQSKKILRLPTFTFPKLVRNRTEIKTEYRAFATKVITITSMKGGVGKTEISLNLAAAIKEFTNCKVAVVDFSFPYGGVAQAVKLPREKTLADWLLHQGNLKMTPVGIAERANCFEGIDIIPMPLNIQDILSFKAEDAERVIDSLKMIYDVIIIDTNGFSEITLVAVTRATETLLVVTNENTSIFNTLSYKNDLISLYGIELEKMSAFINMVPEFEDIKKEEIAEVFEDEDMGIPIIGFATYEDDVRHYRNEGKILYQHDPNHSFSVGIEMILSQFGIVPEKLIEDSKKSKKFGDRLTSKFRSF</sequence>
<evidence type="ECO:0000313" key="5">
    <source>
        <dbReference type="Proteomes" id="UP000239759"/>
    </source>
</evidence>
<organism evidence="4 5">
    <name type="scientific">Brevibacillus laterosporus</name>
    <name type="common">Bacillus laterosporus</name>
    <dbReference type="NCBI Taxonomy" id="1465"/>
    <lineage>
        <taxon>Bacteria</taxon>
        <taxon>Bacillati</taxon>
        <taxon>Bacillota</taxon>
        <taxon>Bacilli</taxon>
        <taxon>Bacillales</taxon>
        <taxon>Paenibacillaceae</taxon>
        <taxon>Brevibacillus</taxon>
    </lineage>
</organism>
<dbReference type="SUPFAM" id="SSF52540">
    <property type="entry name" value="P-loop containing nucleoside triphosphate hydrolases"/>
    <property type="match status" value="1"/>
</dbReference>
<evidence type="ECO:0000256" key="2">
    <source>
        <dbReference type="ARBA" id="ARBA00022840"/>
    </source>
</evidence>
<keyword evidence="2" id="KW-0067">ATP-binding</keyword>
<gene>
    <name evidence="4" type="ORF">C4A77_06290</name>
</gene>
<keyword evidence="1" id="KW-0547">Nucleotide-binding</keyword>
<dbReference type="GO" id="GO:0051782">
    <property type="term" value="P:negative regulation of cell division"/>
    <property type="evidence" value="ECO:0007669"/>
    <property type="project" value="TreeGrafter"/>
</dbReference>
<accession>A0AAP8QEW9</accession>
<evidence type="ECO:0000259" key="3">
    <source>
        <dbReference type="Pfam" id="PF13614"/>
    </source>
</evidence>
<proteinExistence type="predicted"/>
<dbReference type="Pfam" id="PF13614">
    <property type="entry name" value="AAA_31"/>
    <property type="match status" value="1"/>
</dbReference>
<name>A0AAP8QEW9_BRELA</name>